<proteinExistence type="predicted"/>
<name>A0A0P6YBJ0_9CHLR</name>
<evidence type="ECO:0000313" key="2">
    <source>
        <dbReference type="Proteomes" id="UP000050544"/>
    </source>
</evidence>
<organism evidence="1 2">
    <name type="scientific">Thermanaerothrix daxensis</name>
    <dbReference type="NCBI Taxonomy" id="869279"/>
    <lineage>
        <taxon>Bacteria</taxon>
        <taxon>Bacillati</taxon>
        <taxon>Chloroflexota</taxon>
        <taxon>Anaerolineae</taxon>
        <taxon>Anaerolineales</taxon>
        <taxon>Anaerolineaceae</taxon>
        <taxon>Thermanaerothrix</taxon>
    </lineage>
</organism>
<sequence length="101" mass="11143">MLDFEKMKNRLLDENEVDEEGIDSDSTGFSPGQAILFYQTRIGRIYQRWIKGVYAVGIVSQFIPAWRLGWGAGSEVAYLSACGETPATMDVTKTSVNPGSC</sequence>
<keyword evidence="2" id="KW-1185">Reference proteome</keyword>
<dbReference type="AlphaFoldDB" id="A0A0P6YBJ0"/>
<evidence type="ECO:0000313" key="1">
    <source>
        <dbReference type="EMBL" id="KPL82525.1"/>
    </source>
</evidence>
<comment type="caution">
    <text evidence="1">The sequence shown here is derived from an EMBL/GenBank/DDBJ whole genome shotgun (WGS) entry which is preliminary data.</text>
</comment>
<accession>A0A0P6YBJ0</accession>
<protein>
    <submittedName>
        <fullName evidence="1">Uncharacterized protein</fullName>
    </submittedName>
</protein>
<dbReference type="OrthoDB" id="3078172at2"/>
<gene>
    <name evidence="1" type="ORF">SE15_10340</name>
</gene>
<dbReference type="RefSeq" id="WP_054522029.1">
    <property type="nucleotide sequence ID" value="NZ_LGKO01000005.1"/>
</dbReference>
<dbReference type="EMBL" id="LGKO01000005">
    <property type="protein sequence ID" value="KPL82525.1"/>
    <property type="molecule type" value="Genomic_DNA"/>
</dbReference>
<reference evidence="1 2" key="1">
    <citation type="submission" date="2015-07" db="EMBL/GenBank/DDBJ databases">
        <title>Whole genome sequence of Thermanaerothrix daxensis DSM 23592.</title>
        <authorList>
            <person name="Hemp J."/>
            <person name="Ward L.M."/>
            <person name="Pace L.A."/>
            <person name="Fischer W.W."/>
        </authorList>
    </citation>
    <scope>NUCLEOTIDE SEQUENCE [LARGE SCALE GENOMIC DNA]</scope>
    <source>
        <strain evidence="1 2">GNS-1</strain>
    </source>
</reference>
<dbReference type="Proteomes" id="UP000050544">
    <property type="component" value="Unassembled WGS sequence"/>
</dbReference>